<dbReference type="RefSeq" id="WP_261694545.1">
    <property type="nucleotide sequence ID" value="NZ_CP104694.1"/>
</dbReference>
<feature type="transmembrane region" description="Helical" evidence="7">
    <location>
        <begin position="375"/>
        <end position="394"/>
    </location>
</feature>
<evidence type="ECO:0000313" key="10">
    <source>
        <dbReference type="EMBL" id="UXI67575.1"/>
    </source>
</evidence>
<evidence type="ECO:0000313" key="11">
    <source>
        <dbReference type="Proteomes" id="UP001064632"/>
    </source>
</evidence>
<feature type="transmembrane region" description="Helical" evidence="7">
    <location>
        <begin position="342"/>
        <end position="363"/>
    </location>
</feature>
<feature type="domain" description="MacB-like periplasmic core" evidence="9">
    <location>
        <begin position="50"/>
        <end position="245"/>
    </location>
</feature>
<comment type="similarity">
    <text evidence="6">Belongs to the ABC-4 integral membrane protein family.</text>
</comment>
<dbReference type="InterPro" id="IPR025857">
    <property type="entry name" value="MacB_PCD"/>
</dbReference>
<dbReference type="InterPro" id="IPR003838">
    <property type="entry name" value="ABC3_permease_C"/>
</dbReference>
<gene>
    <name evidence="10" type="ORF">N4264_23010</name>
</gene>
<accession>A0ABY6BCL2</accession>
<feature type="transmembrane region" description="Helical" evidence="7">
    <location>
        <begin position="15"/>
        <end position="38"/>
    </location>
</feature>
<keyword evidence="2" id="KW-1003">Cell membrane</keyword>
<keyword evidence="11" id="KW-1185">Reference proteome</keyword>
<feature type="domain" description="ABC3 transporter permease C-terminal" evidence="8">
    <location>
        <begin position="293"/>
        <end position="404"/>
    </location>
</feature>
<evidence type="ECO:0000256" key="7">
    <source>
        <dbReference type="SAM" id="Phobius"/>
    </source>
</evidence>
<keyword evidence="3 7" id="KW-0812">Transmembrane</keyword>
<evidence type="ECO:0000259" key="8">
    <source>
        <dbReference type="Pfam" id="PF02687"/>
    </source>
</evidence>
<keyword evidence="5 7" id="KW-0472">Membrane</keyword>
<organism evidence="10 11">
    <name type="scientific">Tahibacter amnicola</name>
    <dbReference type="NCBI Taxonomy" id="2976241"/>
    <lineage>
        <taxon>Bacteria</taxon>
        <taxon>Pseudomonadati</taxon>
        <taxon>Pseudomonadota</taxon>
        <taxon>Gammaproteobacteria</taxon>
        <taxon>Lysobacterales</taxon>
        <taxon>Rhodanobacteraceae</taxon>
        <taxon>Tahibacter</taxon>
    </lineage>
</organism>
<dbReference type="Pfam" id="PF02687">
    <property type="entry name" value="FtsX"/>
    <property type="match status" value="1"/>
</dbReference>
<sequence>MEIRPILSALMRSKVALILIGVQIALTLAIVCNSLFIINQRLEKMGRPSGMNETDTFMITSMGFGTAYNVETAIKDDVAMLRNLPGVAAAAPTNTAPLSNSGWSEGVRTSPEQKQSVGFTAIYFGDEHAVSAFGTKLVAGRNFRPEEITFRGERSVTWPSSVLMTKAQAEKLWPGQDPVGKQLWLDENQPPMTVIGIVERLQVPWPNIGPGRLNDSNRVEYSLIVPQLAPFGNMSRYMIRAEPGRRNEVLKLVEAKMIESNKSRIVRDAKTMEEIRGDGYREDRSMTIILLGVITSLLTITALGIVGMASFWVTQRTKQIGTRRALGATRGAILRYFLTENFIITTLGLILGSLLTYGFNYWLMTTNEGQVLPMAYLLVGVLSMWVLGQLAVLGPATRASRVPPAVATRSV</sequence>
<name>A0ABY6BCL2_9GAMM</name>
<dbReference type="Proteomes" id="UP001064632">
    <property type="component" value="Chromosome"/>
</dbReference>
<evidence type="ECO:0000256" key="4">
    <source>
        <dbReference type="ARBA" id="ARBA00022989"/>
    </source>
</evidence>
<evidence type="ECO:0000256" key="3">
    <source>
        <dbReference type="ARBA" id="ARBA00022692"/>
    </source>
</evidence>
<protein>
    <submittedName>
        <fullName evidence="10">ABC transporter permease</fullName>
    </submittedName>
</protein>
<reference evidence="10" key="1">
    <citation type="submission" date="2022-09" db="EMBL/GenBank/DDBJ databases">
        <title>Tahibacter sp. nov., isolated from a fresh water.</title>
        <authorList>
            <person name="Baek J.H."/>
            <person name="Lee J.K."/>
            <person name="Kim J.M."/>
            <person name="Jeon C.O."/>
        </authorList>
    </citation>
    <scope>NUCLEOTIDE SEQUENCE</scope>
    <source>
        <strain evidence="10">W38</strain>
    </source>
</reference>
<evidence type="ECO:0000256" key="6">
    <source>
        <dbReference type="ARBA" id="ARBA00038076"/>
    </source>
</evidence>
<feature type="transmembrane region" description="Helical" evidence="7">
    <location>
        <begin position="288"/>
        <end position="313"/>
    </location>
</feature>
<dbReference type="PANTHER" id="PTHR30572">
    <property type="entry name" value="MEMBRANE COMPONENT OF TRANSPORTER-RELATED"/>
    <property type="match status" value="1"/>
</dbReference>
<evidence type="ECO:0000256" key="5">
    <source>
        <dbReference type="ARBA" id="ARBA00023136"/>
    </source>
</evidence>
<dbReference type="InterPro" id="IPR050250">
    <property type="entry name" value="Macrolide_Exporter_MacB"/>
</dbReference>
<evidence type="ECO:0000256" key="2">
    <source>
        <dbReference type="ARBA" id="ARBA00022475"/>
    </source>
</evidence>
<evidence type="ECO:0000259" key="9">
    <source>
        <dbReference type="Pfam" id="PF12704"/>
    </source>
</evidence>
<dbReference type="PANTHER" id="PTHR30572:SF4">
    <property type="entry name" value="ABC TRANSPORTER PERMEASE YTRF"/>
    <property type="match status" value="1"/>
</dbReference>
<comment type="subcellular location">
    <subcellularLocation>
        <location evidence="1">Cell membrane</location>
        <topology evidence="1">Multi-pass membrane protein</topology>
    </subcellularLocation>
</comment>
<evidence type="ECO:0000256" key="1">
    <source>
        <dbReference type="ARBA" id="ARBA00004651"/>
    </source>
</evidence>
<dbReference type="EMBL" id="CP104694">
    <property type="protein sequence ID" value="UXI67575.1"/>
    <property type="molecule type" value="Genomic_DNA"/>
</dbReference>
<keyword evidence="4 7" id="KW-1133">Transmembrane helix</keyword>
<proteinExistence type="inferred from homology"/>
<dbReference type="Pfam" id="PF12704">
    <property type="entry name" value="MacB_PCD"/>
    <property type="match status" value="1"/>
</dbReference>